<dbReference type="InterPro" id="IPR005122">
    <property type="entry name" value="Uracil-DNA_glycosylase-like"/>
</dbReference>
<dbReference type="Gene3D" id="3.40.470.10">
    <property type="entry name" value="Uracil-DNA glycosylase-like domain"/>
    <property type="match status" value="1"/>
</dbReference>
<dbReference type="InterPro" id="IPR036895">
    <property type="entry name" value="Uracil-DNA_glycosylase-like_sf"/>
</dbReference>
<dbReference type="HOGENOM" id="CLU_094865_0_0_6"/>
<dbReference type="NCBIfam" id="TIGR04274">
    <property type="entry name" value="hypoxanDNAglyco"/>
    <property type="match status" value="1"/>
</dbReference>
<protein>
    <submittedName>
        <fullName evidence="2">G:T/U mismatch-specific DNA glycosylase</fullName>
    </submittedName>
</protein>
<dbReference type="SUPFAM" id="SSF52141">
    <property type="entry name" value="Uracil-DNA glycosylase-like"/>
    <property type="match status" value="1"/>
</dbReference>
<organism evidence="2 3">
    <name type="scientific">Thioflavicoccus mobilis 8321</name>
    <dbReference type="NCBI Taxonomy" id="765912"/>
    <lineage>
        <taxon>Bacteria</taxon>
        <taxon>Pseudomonadati</taxon>
        <taxon>Pseudomonadota</taxon>
        <taxon>Gammaproteobacteria</taxon>
        <taxon>Chromatiales</taxon>
        <taxon>Chromatiaceae</taxon>
        <taxon>Thioflavicoccus</taxon>
    </lineage>
</organism>
<accession>L0GZ00</accession>
<evidence type="ECO:0000313" key="3">
    <source>
        <dbReference type="Proteomes" id="UP000010816"/>
    </source>
</evidence>
<reference evidence="2 3" key="1">
    <citation type="submission" date="2011-09" db="EMBL/GenBank/DDBJ databases">
        <title>Complete sequence of chromosome of Thioflavicoccus mobilis 8321.</title>
        <authorList>
            <consortium name="US DOE Joint Genome Institute"/>
            <person name="Lucas S."/>
            <person name="Han J."/>
            <person name="Lapidus A."/>
            <person name="Cheng J.-F."/>
            <person name="Goodwin L."/>
            <person name="Pitluck S."/>
            <person name="Peters L."/>
            <person name="Ovchinnikova G."/>
            <person name="Lu M."/>
            <person name="Detter J.C."/>
            <person name="Han C."/>
            <person name="Tapia R."/>
            <person name="Land M."/>
            <person name="Hauser L."/>
            <person name="Kyrpides N."/>
            <person name="Ivanova N."/>
            <person name="Pagani I."/>
            <person name="Vogl K."/>
            <person name="Liu Z."/>
            <person name="Imhoff J."/>
            <person name="Thiel V."/>
            <person name="Frigaard N.-U."/>
            <person name="Bryant D."/>
            <person name="Woyke T."/>
        </authorList>
    </citation>
    <scope>NUCLEOTIDE SEQUENCE [LARGE SCALE GENOMIC DNA]</scope>
    <source>
        <strain evidence="2 3">8321</strain>
    </source>
</reference>
<dbReference type="EMBL" id="CP003051">
    <property type="protein sequence ID" value="AGA91968.1"/>
    <property type="molecule type" value="Genomic_DNA"/>
</dbReference>
<dbReference type="RefSeq" id="WP_015282096.1">
    <property type="nucleotide sequence ID" value="NC_019940.1"/>
</dbReference>
<feature type="domain" description="Uracil-DNA glycosylase-like" evidence="1">
    <location>
        <begin position="9"/>
        <end position="167"/>
    </location>
</feature>
<keyword evidence="3" id="KW-1185">Reference proteome</keyword>
<dbReference type="PATRIC" id="fig|765912.4.peg.3224"/>
<dbReference type="Pfam" id="PF03167">
    <property type="entry name" value="UDG"/>
    <property type="match status" value="1"/>
</dbReference>
<dbReference type="KEGG" id="tmb:Thimo_3290"/>
<proteinExistence type="predicted"/>
<gene>
    <name evidence="2" type="ORF">Thimo_3290</name>
</gene>
<dbReference type="Proteomes" id="UP000010816">
    <property type="component" value="Chromosome"/>
</dbReference>
<evidence type="ECO:0000313" key="2">
    <source>
        <dbReference type="EMBL" id="AGA91968.1"/>
    </source>
</evidence>
<dbReference type="SMART" id="SM00987">
    <property type="entry name" value="UreE_C"/>
    <property type="match status" value="1"/>
</dbReference>
<dbReference type="SMART" id="SM00986">
    <property type="entry name" value="UDG"/>
    <property type="match status" value="1"/>
</dbReference>
<dbReference type="eggNOG" id="COG3663">
    <property type="taxonomic scope" value="Bacteria"/>
</dbReference>
<sequence length="176" mass="18943">MSTHKIAFPPIVGDRPKTLILGSMPGEASLRRQQYYGHPSNAFWPIMAGLLGIAPNADYAERTAALVAAGIALWDVMAECERRGSLDTAIRPASIRVNDFQAFFDTHTDIDLVAFNGGTAEREYHRRVQPGLSPAAQTIATCRLPSTSPAYAGMSLADKARAWHAILAGRFASSAS</sequence>
<dbReference type="CDD" id="cd10032">
    <property type="entry name" value="UDG-F6_HDG"/>
    <property type="match status" value="1"/>
</dbReference>
<name>L0GZ00_9GAMM</name>
<evidence type="ECO:0000259" key="1">
    <source>
        <dbReference type="SMART" id="SM00986"/>
    </source>
</evidence>
<dbReference type="STRING" id="765912.Thimo_3290"/>
<dbReference type="AlphaFoldDB" id="L0GZ00"/>
<dbReference type="InterPro" id="IPR026353">
    <property type="entry name" value="Hypoxan-DNA_Glyclase"/>
</dbReference>